<dbReference type="Pfam" id="PF02826">
    <property type="entry name" value="2-Hacid_dh_C"/>
    <property type="match status" value="1"/>
</dbReference>
<protein>
    <submittedName>
        <fullName evidence="7">D-2-hydroxyacid dehydrogenase family protein</fullName>
    </submittedName>
</protein>
<evidence type="ECO:0000256" key="2">
    <source>
        <dbReference type="ARBA" id="ARBA00023002"/>
    </source>
</evidence>
<proteinExistence type="inferred from homology"/>
<dbReference type="Gene3D" id="3.40.50.720">
    <property type="entry name" value="NAD(P)-binding Rossmann-like Domain"/>
    <property type="match status" value="2"/>
</dbReference>
<dbReference type="RefSeq" id="WP_123046211.1">
    <property type="nucleotide sequence ID" value="NZ_RDSR01000017.1"/>
</dbReference>
<organism evidence="7 8">
    <name type="scientific">Cryobacterium tepidiphilum</name>
    <dbReference type="NCBI Taxonomy" id="2486026"/>
    <lineage>
        <taxon>Bacteria</taxon>
        <taxon>Bacillati</taxon>
        <taxon>Actinomycetota</taxon>
        <taxon>Actinomycetes</taxon>
        <taxon>Micrococcales</taxon>
        <taxon>Microbacteriaceae</taxon>
        <taxon>Cryobacterium</taxon>
    </lineage>
</organism>
<feature type="domain" description="D-isomer specific 2-hydroxyacid dehydrogenase NAD-binding" evidence="6">
    <location>
        <begin position="115"/>
        <end position="286"/>
    </location>
</feature>
<sequence>MSRLQVVVLDDREGLIGRSPGMTRMRKLADVRVLTGSLDQLTDDQLSTVQVLMPMRERTKLDAATLARMPSLELVLQTGGHAYHLDADYTAEHGIPVALGRRAYGPKAAIPELTFALAIDALRMIPQADQSMRGGEWKPFLGRTLSGRTLGILGYGRHGVNVARIAKAFGMKVLAWQRTPGQEGTADVQRVGLDELLAESDVLSIHLKLTDESRGLLDAEKLARMKPGSVLVNTARGAIVDEEALIEALKSGPMSAAALDVFAHEPLAEDSPLRSLPNVVLTPHIGWTVEEVLTEFADIAADQLGAYLDGRLDRKELQDGGVTLAAAAHGGLTDDGA</sequence>
<dbReference type="PANTHER" id="PTHR42789:SF1">
    <property type="entry name" value="D-ISOMER SPECIFIC 2-HYDROXYACID DEHYDROGENASE FAMILY PROTEIN (AFU_ORTHOLOGUE AFUA_6G10090)"/>
    <property type="match status" value="1"/>
</dbReference>
<dbReference type="GO" id="GO:0051287">
    <property type="term" value="F:NAD binding"/>
    <property type="evidence" value="ECO:0007669"/>
    <property type="project" value="InterPro"/>
</dbReference>
<dbReference type="PROSITE" id="PS00671">
    <property type="entry name" value="D_2_HYDROXYACID_DH_3"/>
    <property type="match status" value="1"/>
</dbReference>
<feature type="domain" description="D-isomer specific 2-hydroxyacid dehydrogenase catalytic" evidence="5">
    <location>
        <begin position="19"/>
        <end position="313"/>
    </location>
</feature>
<dbReference type="FunFam" id="3.40.50.720:FF:000203">
    <property type="entry name" value="D-3-phosphoglycerate dehydrogenase (SerA)"/>
    <property type="match status" value="1"/>
</dbReference>
<dbReference type="InterPro" id="IPR036291">
    <property type="entry name" value="NAD(P)-bd_dom_sf"/>
</dbReference>
<dbReference type="GO" id="GO:0016616">
    <property type="term" value="F:oxidoreductase activity, acting on the CH-OH group of donors, NAD or NADP as acceptor"/>
    <property type="evidence" value="ECO:0007669"/>
    <property type="project" value="InterPro"/>
</dbReference>
<dbReference type="OrthoDB" id="4324715at2"/>
<comment type="caution">
    <text evidence="7">The sequence shown here is derived from an EMBL/GenBank/DDBJ whole genome shotgun (WGS) entry which is preliminary data.</text>
</comment>
<comment type="similarity">
    <text evidence="1 4">Belongs to the D-isomer specific 2-hydroxyacid dehydrogenase family.</text>
</comment>
<dbReference type="Pfam" id="PF00389">
    <property type="entry name" value="2-Hacid_dh"/>
    <property type="match status" value="1"/>
</dbReference>
<dbReference type="InterPro" id="IPR006140">
    <property type="entry name" value="D-isomer_DH_NAD-bd"/>
</dbReference>
<evidence type="ECO:0000259" key="6">
    <source>
        <dbReference type="Pfam" id="PF02826"/>
    </source>
</evidence>
<dbReference type="SUPFAM" id="SSF51735">
    <property type="entry name" value="NAD(P)-binding Rossmann-fold domains"/>
    <property type="match status" value="1"/>
</dbReference>
<keyword evidence="8" id="KW-1185">Reference proteome</keyword>
<keyword evidence="3" id="KW-0520">NAD</keyword>
<evidence type="ECO:0000256" key="3">
    <source>
        <dbReference type="ARBA" id="ARBA00023027"/>
    </source>
</evidence>
<name>A0A3M8L1N2_9MICO</name>
<evidence type="ECO:0000259" key="5">
    <source>
        <dbReference type="Pfam" id="PF00389"/>
    </source>
</evidence>
<dbReference type="InterPro" id="IPR050857">
    <property type="entry name" value="D-2-hydroxyacid_DH"/>
</dbReference>
<evidence type="ECO:0000313" key="8">
    <source>
        <dbReference type="Proteomes" id="UP000279859"/>
    </source>
</evidence>
<evidence type="ECO:0000256" key="1">
    <source>
        <dbReference type="ARBA" id="ARBA00005854"/>
    </source>
</evidence>
<evidence type="ECO:0000256" key="4">
    <source>
        <dbReference type="RuleBase" id="RU003719"/>
    </source>
</evidence>
<keyword evidence="2 4" id="KW-0560">Oxidoreductase</keyword>
<dbReference type="InterPro" id="IPR029753">
    <property type="entry name" value="D-isomer_DH_CS"/>
</dbReference>
<dbReference type="PANTHER" id="PTHR42789">
    <property type="entry name" value="D-ISOMER SPECIFIC 2-HYDROXYACID DEHYDROGENASE FAMILY PROTEIN (AFU_ORTHOLOGUE AFUA_6G10090)"/>
    <property type="match status" value="1"/>
</dbReference>
<dbReference type="InterPro" id="IPR006139">
    <property type="entry name" value="D-isomer_2_OHA_DH_cat_dom"/>
</dbReference>
<evidence type="ECO:0000313" key="7">
    <source>
        <dbReference type="EMBL" id="RNE59276.1"/>
    </source>
</evidence>
<dbReference type="Proteomes" id="UP000279859">
    <property type="component" value="Unassembled WGS sequence"/>
</dbReference>
<accession>A0A3M8L1N2</accession>
<dbReference type="SUPFAM" id="SSF52283">
    <property type="entry name" value="Formate/glycerate dehydrogenase catalytic domain-like"/>
    <property type="match status" value="1"/>
</dbReference>
<gene>
    <name evidence="7" type="ORF">EEJ31_10255</name>
</gene>
<dbReference type="EMBL" id="RDSR01000017">
    <property type="protein sequence ID" value="RNE59276.1"/>
    <property type="molecule type" value="Genomic_DNA"/>
</dbReference>
<reference evidence="7 8" key="1">
    <citation type="submission" date="2018-11" db="EMBL/GenBank/DDBJ databases">
        <title>Cryobacterium sp. nov., isolated from rhizosphere soil of lettuce.</title>
        <authorList>
            <person name="Wang Y."/>
        </authorList>
    </citation>
    <scope>NUCLEOTIDE SEQUENCE [LARGE SCALE GENOMIC DNA]</scope>
    <source>
        <strain evidence="7 8">NEAU-85</strain>
    </source>
</reference>
<dbReference type="AlphaFoldDB" id="A0A3M8L1N2"/>